<feature type="region of interest" description="Disordered" evidence="1">
    <location>
        <begin position="1"/>
        <end position="20"/>
    </location>
</feature>
<evidence type="ECO:0000313" key="3">
    <source>
        <dbReference type="EMBL" id="AZZ40614.1"/>
    </source>
</evidence>
<protein>
    <recommendedName>
        <fullName evidence="5">PH domain-containing protein</fullName>
    </recommendedName>
</protein>
<keyword evidence="2" id="KW-0812">Transmembrane</keyword>
<feature type="transmembrane region" description="Helical" evidence="2">
    <location>
        <begin position="57"/>
        <end position="78"/>
    </location>
</feature>
<keyword evidence="2" id="KW-1133">Transmembrane helix</keyword>
<proteinExistence type="predicted"/>
<evidence type="ECO:0008006" key="5">
    <source>
        <dbReference type="Google" id="ProtNLM"/>
    </source>
</evidence>
<dbReference type="KEGG" id="aji:C0Z10_01105"/>
<dbReference type="AlphaFoldDB" id="A0A3Q9UMP5"/>
<dbReference type="RefSeq" id="WP_097799750.1">
    <property type="nucleotide sequence ID" value="NZ_CP025570.1"/>
</dbReference>
<evidence type="ECO:0000313" key="4">
    <source>
        <dbReference type="Proteomes" id="UP000285875"/>
    </source>
</evidence>
<accession>A0A3Q9UMP5</accession>
<evidence type="ECO:0000256" key="2">
    <source>
        <dbReference type="SAM" id="Phobius"/>
    </source>
</evidence>
<sequence length="166" mass="17869">MPGAEPSQKPDSSLPDGTTRHVLTPRPPFRGYVIAAVLSLAGAALIVIAAAQGWANGWIALFAVLLALGIALGLTATWSMIRMRLYVDLDASGYRIHGAGQDRSGRWADVTRAALTESRSRLTLYHGQVARTHIVRPGVGDPREMDELAADVARRLDADRGYSQQP</sequence>
<reference evidence="4" key="1">
    <citation type="submission" date="2017-12" db="EMBL/GenBank/DDBJ databases">
        <title>Whole genome sequencing of Acidipropionibacterium jensenii strains JS279 and JS280.</title>
        <authorList>
            <person name="Deptula P."/>
            <person name="Laine P."/>
            <person name="Smolander O.-P."/>
            <person name="Paulin L."/>
            <person name="Auvinen P."/>
            <person name="Varmanen P."/>
        </authorList>
    </citation>
    <scope>NUCLEOTIDE SEQUENCE [LARGE SCALE GENOMIC DNA]</scope>
    <source>
        <strain evidence="4">JS280</strain>
    </source>
</reference>
<organism evidence="3 4">
    <name type="scientific">Acidipropionibacterium jensenii</name>
    <dbReference type="NCBI Taxonomy" id="1749"/>
    <lineage>
        <taxon>Bacteria</taxon>
        <taxon>Bacillati</taxon>
        <taxon>Actinomycetota</taxon>
        <taxon>Actinomycetes</taxon>
        <taxon>Propionibacteriales</taxon>
        <taxon>Propionibacteriaceae</taxon>
        <taxon>Acidipropionibacterium</taxon>
    </lineage>
</organism>
<dbReference type="EMBL" id="CP025570">
    <property type="protein sequence ID" value="AZZ40614.1"/>
    <property type="molecule type" value="Genomic_DNA"/>
</dbReference>
<evidence type="ECO:0000256" key="1">
    <source>
        <dbReference type="SAM" id="MobiDB-lite"/>
    </source>
</evidence>
<dbReference type="Proteomes" id="UP000285875">
    <property type="component" value="Chromosome"/>
</dbReference>
<name>A0A3Q9UMP5_9ACTN</name>
<feature type="transmembrane region" description="Helical" evidence="2">
    <location>
        <begin position="29"/>
        <end position="51"/>
    </location>
</feature>
<keyword evidence="2" id="KW-0472">Membrane</keyword>
<gene>
    <name evidence="3" type="ORF">C0Z10_01105</name>
</gene>